<dbReference type="PANTHER" id="PTHR10173">
    <property type="entry name" value="METHIONINE SULFOXIDE REDUCTASE"/>
    <property type="match status" value="1"/>
</dbReference>
<accession>A0ABU3K8B8</accession>
<reference evidence="5 6" key="1">
    <citation type="journal article" date="2023" name="ISME J.">
        <title>Cultivation and genomic characterization of novel and ubiquitous marine nitrite-oxidizing bacteria from the Nitrospirales.</title>
        <authorList>
            <person name="Mueller A.J."/>
            <person name="Daebeler A."/>
            <person name="Herbold C.W."/>
            <person name="Kirkegaard R.H."/>
            <person name="Daims H."/>
        </authorList>
    </citation>
    <scope>NUCLEOTIDE SEQUENCE [LARGE SCALE GENOMIC DNA]</scope>
    <source>
        <strain evidence="5 6">EB</strain>
    </source>
</reference>
<dbReference type="GO" id="GO:0033743">
    <property type="term" value="F:peptide-methionine (R)-S-oxide reductase activity"/>
    <property type="evidence" value="ECO:0007669"/>
    <property type="project" value="UniProtKB-EC"/>
</dbReference>
<evidence type="ECO:0000313" key="5">
    <source>
        <dbReference type="EMBL" id="MDT7042635.1"/>
    </source>
</evidence>
<proteinExistence type="predicted"/>
<keyword evidence="6" id="KW-1185">Reference proteome</keyword>
<feature type="domain" description="MsrB" evidence="4">
    <location>
        <begin position="44"/>
        <end position="166"/>
    </location>
</feature>
<name>A0ABU3K8B8_9BACT</name>
<evidence type="ECO:0000259" key="4">
    <source>
        <dbReference type="PROSITE" id="PS51790"/>
    </source>
</evidence>
<dbReference type="PANTHER" id="PTHR10173:SF52">
    <property type="entry name" value="METHIONINE-R-SULFOXIDE REDUCTASE B1"/>
    <property type="match status" value="1"/>
</dbReference>
<dbReference type="RefSeq" id="WP_313833071.1">
    <property type="nucleotide sequence ID" value="NZ_JAQOUE010000001.1"/>
</dbReference>
<dbReference type="InterPro" id="IPR011057">
    <property type="entry name" value="Mss4-like_sf"/>
</dbReference>
<dbReference type="EC" id="1.8.4.12" evidence="1"/>
<evidence type="ECO:0000313" key="6">
    <source>
        <dbReference type="Proteomes" id="UP001250932"/>
    </source>
</evidence>
<evidence type="ECO:0000256" key="1">
    <source>
        <dbReference type="ARBA" id="ARBA00012499"/>
    </source>
</evidence>
<dbReference type="Pfam" id="PF01641">
    <property type="entry name" value="SelR"/>
    <property type="match status" value="1"/>
</dbReference>
<organism evidence="5 6">
    <name type="scientific">Candidatus Nitronereus thalassa</name>
    <dbReference type="NCBI Taxonomy" id="3020898"/>
    <lineage>
        <taxon>Bacteria</taxon>
        <taxon>Pseudomonadati</taxon>
        <taxon>Nitrospirota</taxon>
        <taxon>Nitrospiria</taxon>
        <taxon>Nitrospirales</taxon>
        <taxon>Nitrospiraceae</taxon>
        <taxon>Candidatus Nitronereus</taxon>
    </lineage>
</organism>
<dbReference type="InterPro" id="IPR002579">
    <property type="entry name" value="Met_Sox_Rdtase_MsrB_dom"/>
</dbReference>
<protein>
    <recommendedName>
        <fullName evidence="1">peptide-methionine (R)-S-oxide reductase</fullName>
        <ecNumber evidence="1">1.8.4.12</ecNumber>
    </recommendedName>
</protein>
<dbReference type="Gene3D" id="2.170.150.20">
    <property type="entry name" value="Peptide methionine sulfoxide reductase"/>
    <property type="match status" value="1"/>
</dbReference>
<gene>
    <name evidence="5" type="primary">msrB</name>
    <name evidence="5" type="ORF">PPG34_09755</name>
</gene>
<evidence type="ECO:0000256" key="3">
    <source>
        <dbReference type="ARBA" id="ARBA00048488"/>
    </source>
</evidence>
<dbReference type="InterPro" id="IPR028427">
    <property type="entry name" value="Met_Sox_Rdtase_MsrB"/>
</dbReference>
<sequence length="166" mass="18514">MEVSRRTVMAMAVFMGVGALGKALGFGQALAKESPMKFEIEKTDQEWKKILTPEQYAVLRKEGTEPPFKNEYHNSKAEGIYHCAGCDLPLFSSEKKFDSQTGWPSFWEPISPKAIGTKTDWKLLYPRTEVHCSRCGGHQGHVFDDGPPPTGLRYCINSAALVFRAA</sequence>
<dbReference type="PROSITE" id="PS51318">
    <property type="entry name" value="TAT"/>
    <property type="match status" value="1"/>
</dbReference>
<dbReference type="PROSITE" id="PS51790">
    <property type="entry name" value="MSRB"/>
    <property type="match status" value="1"/>
</dbReference>
<dbReference type="NCBIfam" id="TIGR00357">
    <property type="entry name" value="peptide-methionine (R)-S-oxide reductase MsrB"/>
    <property type="match status" value="1"/>
</dbReference>
<dbReference type="EMBL" id="JAQOUE010000001">
    <property type="protein sequence ID" value="MDT7042635.1"/>
    <property type="molecule type" value="Genomic_DNA"/>
</dbReference>
<evidence type="ECO:0000256" key="2">
    <source>
        <dbReference type="ARBA" id="ARBA00023002"/>
    </source>
</evidence>
<dbReference type="InterPro" id="IPR006311">
    <property type="entry name" value="TAT_signal"/>
</dbReference>
<keyword evidence="2 5" id="KW-0560">Oxidoreductase</keyword>
<comment type="caution">
    <text evidence="5">The sequence shown here is derived from an EMBL/GenBank/DDBJ whole genome shotgun (WGS) entry which is preliminary data.</text>
</comment>
<dbReference type="Proteomes" id="UP001250932">
    <property type="component" value="Unassembled WGS sequence"/>
</dbReference>
<dbReference type="SUPFAM" id="SSF51316">
    <property type="entry name" value="Mss4-like"/>
    <property type="match status" value="1"/>
</dbReference>
<comment type="catalytic activity">
    <reaction evidence="3">
        <text>L-methionyl-[protein] + [thioredoxin]-disulfide + H2O = L-methionyl-(R)-S-oxide-[protein] + [thioredoxin]-dithiol</text>
        <dbReference type="Rhea" id="RHEA:24164"/>
        <dbReference type="Rhea" id="RHEA-COMP:10698"/>
        <dbReference type="Rhea" id="RHEA-COMP:10700"/>
        <dbReference type="Rhea" id="RHEA-COMP:12313"/>
        <dbReference type="Rhea" id="RHEA-COMP:12314"/>
        <dbReference type="ChEBI" id="CHEBI:15377"/>
        <dbReference type="ChEBI" id="CHEBI:16044"/>
        <dbReference type="ChEBI" id="CHEBI:29950"/>
        <dbReference type="ChEBI" id="CHEBI:45764"/>
        <dbReference type="ChEBI" id="CHEBI:50058"/>
        <dbReference type="EC" id="1.8.4.12"/>
    </reaction>
</comment>